<name>A0A399EG23_9DEIN</name>
<protein>
    <submittedName>
        <fullName evidence="1">Putative bacterial sensory transduction regulator</fullName>
    </submittedName>
</protein>
<dbReference type="Proteomes" id="UP000265800">
    <property type="component" value="Unassembled WGS sequence"/>
</dbReference>
<gene>
    <name evidence="1" type="ORF">Mlute_02629</name>
</gene>
<dbReference type="Pfam" id="PF10722">
    <property type="entry name" value="YbjN"/>
    <property type="match status" value="1"/>
</dbReference>
<comment type="caution">
    <text evidence="1">The sequence shown here is derived from an EMBL/GenBank/DDBJ whole genome shotgun (WGS) entry which is preliminary data.</text>
</comment>
<sequence>MDGIGPLSRQRVGEVLRELGLRFLTDADGDFVLLCKEDAANSMAMVMVSVQGSGDEILTIQAMVQNAPPLSSGEALGKANEWNATRRWPRAFVKDGHFFLDFHLDLEKGVHKELLKDVVATVLAGVSQFLLWLGGNGEEDTLRAILRRLSGSM</sequence>
<dbReference type="AlphaFoldDB" id="A0A399EG23"/>
<evidence type="ECO:0000313" key="1">
    <source>
        <dbReference type="EMBL" id="RIH82020.1"/>
    </source>
</evidence>
<dbReference type="OrthoDB" id="32986at2"/>
<dbReference type="InterPro" id="IPR019660">
    <property type="entry name" value="Put_sensory_transdc_reg_YbjN"/>
</dbReference>
<keyword evidence="2" id="KW-1185">Reference proteome</keyword>
<evidence type="ECO:0000313" key="2">
    <source>
        <dbReference type="Proteomes" id="UP000265800"/>
    </source>
</evidence>
<organism evidence="1 2">
    <name type="scientific">Meiothermus luteus</name>
    <dbReference type="NCBI Taxonomy" id="2026184"/>
    <lineage>
        <taxon>Bacteria</taxon>
        <taxon>Thermotogati</taxon>
        <taxon>Deinococcota</taxon>
        <taxon>Deinococci</taxon>
        <taxon>Thermales</taxon>
        <taxon>Thermaceae</taxon>
        <taxon>Meiothermus</taxon>
    </lineage>
</organism>
<dbReference type="RefSeq" id="WP_119361131.1">
    <property type="nucleotide sequence ID" value="NZ_QWKZ01000126.1"/>
</dbReference>
<dbReference type="EMBL" id="QWKZ01000126">
    <property type="protein sequence ID" value="RIH82020.1"/>
    <property type="molecule type" value="Genomic_DNA"/>
</dbReference>
<proteinExistence type="predicted"/>
<accession>A0A399EG23</accession>
<reference evidence="1 2" key="1">
    <citation type="submission" date="2018-08" db="EMBL/GenBank/DDBJ databases">
        <title>Meiothermus luteus KCTC 52599 genome sequencing project.</title>
        <authorList>
            <person name="Da Costa M.S."/>
            <person name="Albuquerque L."/>
            <person name="Raposo P."/>
            <person name="Froufe H.J.C."/>
            <person name="Barroso C.S."/>
            <person name="Egas C."/>
        </authorList>
    </citation>
    <scope>NUCLEOTIDE SEQUENCE [LARGE SCALE GENOMIC DNA]</scope>
    <source>
        <strain evidence="1 2">KCTC 52599</strain>
    </source>
</reference>